<proteinExistence type="predicted"/>
<protein>
    <submittedName>
        <fullName evidence="1">Uncharacterized protein</fullName>
    </submittedName>
</protein>
<dbReference type="EMBL" id="CP056071">
    <property type="protein sequence ID" value="UVC50011.1"/>
    <property type="molecule type" value="Genomic_DNA"/>
</dbReference>
<name>A0A976XJF0_THEOR</name>
<accession>A0A976XJF0</accession>
<reference evidence="1" key="1">
    <citation type="submission" date="2022-07" db="EMBL/GenBank/DDBJ databases">
        <title>Evaluation of T. orientalis genome assembly methods using nanopore sequencing and analysis of variation between genomes.</title>
        <authorList>
            <person name="Yam J."/>
            <person name="Micallef M.L."/>
            <person name="Liu M."/>
            <person name="Djordjevic S.P."/>
            <person name="Bogema D.R."/>
            <person name="Jenkins C."/>
        </authorList>
    </citation>
    <scope>NUCLEOTIDE SEQUENCE</scope>
    <source>
        <strain evidence="1">Goon Nure</strain>
    </source>
</reference>
<evidence type="ECO:0000313" key="2">
    <source>
        <dbReference type="Proteomes" id="UP000244811"/>
    </source>
</evidence>
<dbReference type="AlphaFoldDB" id="A0A976XJF0"/>
<dbReference type="Proteomes" id="UP000244811">
    <property type="component" value="Chromosome 2"/>
</dbReference>
<sequence length="231" mass="27657">MDNFNEYCIKYLGYPFSFDFIVKLHKYFNIYYRNVFCKIAPIWLKYIHNEYRNENKTIYEVEDIDYVKFKSLYTGDVINLKYIFDKFRDFVFANLSNKLVEEFSSNSYDRLKLDDKLNILICPCLLGVYRSDSYRSFLIFPFYCKINSNLKVSNELIELFKLISTNPKTKDSNFDVMKPNEIKVGYLDNLQRIISKSQNIKILISVHFNTNTDFTLFELDFNNSLNYLNST</sequence>
<evidence type="ECO:0000313" key="1">
    <source>
        <dbReference type="EMBL" id="UVC50011.1"/>
    </source>
</evidence>
<organism evidence="1 2">
    <name type="scientific">Theileria orientalis</name>
    <dbReference type="NCBI Taxonomy" id="68886"/>
    <lineage>
        <taxon>Eukaryota</taxon>
        <taxon>Sar</taxon>
        <taxon>Alveolata</taxon>
        <taxon>Apicomplexa</taxon>
        <taxon>Aconoidasida</taxon>
        <taxon>Piroplasmida</taxon>
        <taxon>Theileriidae</taxon>
        <taxon>Theileria</taxon>
    </lineage>
</organism>
<gene>
    <name evidence="1" type="ORF">MACK_003634</name>
</gene>